<keyword evidence="4" id="KW-0804">Transcription</keyword>
<comment type="caution">
    <text evidence="6">The sequence shown here is derived from an EMBL/GenBank/DDBJ whole genome shotgun (WGS) entry which is preliminary data.</text>
</comment>
<dbReference type="AlphaFoldDB" id="A0A934T1I2"/>
<evidence type="ECO:0000259" key="5">
    <source>
        <dbReference type="PROSITE" id="PS50931"/>
    </source>
</evidence>
<sequence length="311" mass="35002">MTFEAAARYQSFSRAAEELSLTEGAISRQIGVLEEYLGLQLFHRVKKRVSLSDIGRAYYLRVREDLARLERDTLGAMAYQNGQQFLELAVIPTFTSKWLIPKVASFCERHPDITVNLSERALPFLFGDSSFAAAIHYRHPAWAGCIQEDLFDEELVPVVSPKLLAGRQLRSAVDLASFPMLHKNTREDAWTRWFAAAGHEELAPMAGPRYDLFSMIIQGACCGIGIALVPRLYVQDELRDGTLVIPIDFSIRGLKQYCVVYPEHKKISPAARLLFDWLIKAAAEERDAQLMSQTSTRLQADSLDSGYSRSP</sequence>
<evidence type="ECO:0000256" key="1">
    <source>
        <dbReference type="ARBA" id="ARBA00009437"/>
    </source>
</evidence>
<reference evidence="6" key="1">
    <citation type="submission" date="2021-01" db="EMBL/GenBank/DDBJ databases">
        <title>Genome sequence of strain Noviherbaspirillum sp. DKR-6.</title>
        <authorList>
            <person name="Chaudhary D.K."/>
        </authorList>
    </citation>
    <scope>NUCLEOTIDE SEQUENCE</scope>
    <source>
        <strain evidence="6">DKR-6</strain>
    </source>
</reference>
<evidence type="ECO:0000256" key="4">
    <source>
        <dbReference type="ARBA" id="ARBA00023163"/>
    </source>
</evidence>
<protein>
    <submittedName>
        <fullName evidence="6">LysR family transcriptional regulator</fullName>
    </submittedName>
</protein>
<proteinExistence type="inferred from homology"/>
<dbReference type="GO" id="GO:0006351">
    <property type="term" value="P:DNA-templated transcription"/>
    <property type="evidence" value="ECO:0007669"/>
    <property type="project" value="TreeGrafter"/>
</dbReference>
<dbReference type="Gene3D" id="3.40.190.10">
    <property type="entry name" value="Periplasmic binding protein-like II"/>
    <property type="match status" value="2"/>
</dbReference>
<comment type="similarity">
    <text evidence="1">Belongs to the LysR transcriptional regulatory family.</text>
</comment>
<dbReference type="GO" id="GO:0003700">
    <property type="term" value="F:DNA-binding transcription factor activity"/>
    <property type="evidence" value="ECO:0007669"/>
    <property type="project" value="InterPro"/>
</dbReference>
<keyword evidence="7" id="KW-1185">Reference proteome</keyword>
<gene>
    <name evidence="6" type="ORF">JJB74_21970</name>
</gene>
<dbReference type="FunFam" id="3.40.190.10:FF:000017">
    <property type="entry name" value="Glycine cleavage system transcriptional activator"/>
    <property type="match status" value="1"/>
</dbReference>
<keyword evidence="2" id="KW-0805">Transcription regulation</keyword>
<keyword evidence="3" id="KW-0238">DNA-binding</keyword>
<dbReference type="InterPro" id="IPR000847">
    <property type="entry name" value="LysR_HTH_N"/>
</dbReference>
<dbReference type="InterPro" id="IPR036388">
    <property type="entry name" value="WH-like_DNA-bd_sf"/>
</dbReference>
<dbReference type="Pfam" id="PF00126">
    <property type="entry name" value="HTH_1"/>
    <property type="match status" value="1"/>
</dbReference>
<dbReference type="SUPFAM" id="SSF46785">
    <property type="entry name" value="Winged helix' DNA-binding domain"/>
    <property type="match status" value="1"/>
</dbReference>
<dbReference type="InterPro" id="IPR058163">
    <property type="entry name" value="LysR-type_TF_proteobact-type"/>
</dbReference>
<feature type="domain" description="HTH lysR-type" evidence="5">
    <location>
        <begin position="1"/>
        <end position="52"/>
    </location>
</feature>
<dbReference type="Pfam" id="PF03466">
    <property type="entry name" value="LysR_substrate"/>
    <property type="match status" value="1"/>
</dbReference>
<dbReference type="SUPFAM" id="SSF53850">
    <property type="entry name" value="Periplasmic binding protein-like II"/>
    <property type="match status" value="1"/>
</dbReference>
<evidence type="ECO:0000313" key="7">
    <source>
        <dbReference type="Proteomes" id="UP000622890"/>
    </source>
</evidence>
<dbReference type="PROSITE" id="PS50931">
    <property type="entry name" value="HTH_LYSR"/>
    <property type="match status" value="1"/>
</dbReference>
<name>A0A934T1I2_9BURK</name>
<accession>A0A934T1I2</accession>
<organism evidence="6 7">
    <name type="scientific">Noviherbaspirillum pedocola</name>
    <dbReference type="NCBI Taxonomy" id="2801341"/>
    <lineage>
        <taxon>Bacteria</taxon>
        <taxon>Pseudomonadati</taxon>
        <taxon>Pseudomonadota</taxon>
        <taxon>Betaproteobacteria</taxon>
        <taxon>Burkholderiales</taxon>
        <taxon>Oxalobacteraceae</taxon>
        <taxon>Noviherbaspirillum</taxon>
    </lineage>
</organism>
<dbReference type="GO" id="GO:0043565">
    <property type="term" value="F:sequence-specific DNA binding"/>
    <property type="evidence" value="ECO:0007669"/>
    <property type="project" value="TreeGrafter"/>
</dbReference>
<dbReference type="Proteomes" id="UP000622890">
    <property type="component" value="Unassembled WGS sequence"/>
</dbReference>
<dbReference type="PANTHER" id="PTHR30537">
    <property type="entry name" value="HTH-TYPE TRANSCRIPTIONAL REGULATOR"/>
    <property type="match status" value="1"/>
</dbReference>
<dbReference type="Gene3D" id="1.10.10.10">
    <property type="entry name" value="Winged helix-like DNA-binding domain superfamily/Winged helix DNA-binding domain"/>
    <property type="match status" value="1"/>
</dbReference>
<dbReference type="EMBL" id="JAEPBG010000011">
    <property type="protein sequence ID" value="MBK4737297.1"/>
    <property type="molecule type" value="Genomic_DNA"/>
</dbReference>
<evidence type="ECO:0000256" key="2">
    <source>
        <dbReference type="ARBA" id="ARBA00023015"/>
    </source>
</evidence>
<evidence type="ECO:0000313" key="6">
    <source>
        <dbReference type="EMBL" id="MBK4737297.1"/>
    </source>
</evidence>
<dbReference type="PANTHER" id="PTHR30537:SF26">
    <property type="entry name" value="GLYCINE CLEAVAGE SYSTEM TRANSCRIPTIONAL ACTIVATOR"/>
    <property type="match status" value="1"/>
</dbReference>
<dbReference type="InterPro" id="IPR005119">
    <property type="entry name" value="LysR_subst-bd"/>
</dbReference>
<dbReference type="InterPro" id="IPR036390">
    <property type="entry name" value="WH_DNA-bd_sf"/>
</dbReference>
<dbReference type="PRINTS" id="PR00039">
    <property type="entry name" value="HTHLYSR"/>
</dbReference>
<evidence type="ECO:0000256" key="3">
    <source>
        <dbReference type="ARBA" id="ARBA00023125"/>
    </source>
</evidence>